<dbReference type="SUPFAM" id="SSF52172">
    <property type="entry name" value="CheY-like"/>
    <property type="match status" value="1"/>
</dbReference>
<dbReference type="InterPro" id="IPR011006">
    <property type="entry name" value="CheY-like_superfamily"/>
</dbReference>
<dbReference type="PANTHER" id="PTHR45339:SF1">
    <property type="entry name" value="HYBRID SIGNAL TRANSDUCTION HISTIDINE KINASE J"/>
    <property type="match status" value="1"/>
</dbReference>
<keyword evidence="2" id="KW-0902">Two-component regulatory system</keyword>
<protein>
    <submittedName>
        <fullName evidence="5">Response regulator</fullName>
    </submittedName>
</protein>
<dbReference type="RefSeq" id="WP_338405588.1">
    <property type="nucleotide sequence ID" value="NZ_JARQZE010000005.1"/>
</dbReference>
<accession>A0ABW3WD91</accession>
<organism evidence="5 6">
    <name type="scientific">Thauera mechernichensis</name>
    <dbReference type="NCBI Taxonomy" id="82788"/>
    <lineage>
        <taxon>Bacteria</taxon>
        <taxon>Pseudomonadati</taxon>
        <taxon>Pseudomonadota</taxon>
        <taxon>Betaproteobacteria</taxon>
        <taxon>Rhodocyclales</taxon>
        <taxon>Zoogloeaceae</taxon>
        <taxon>Thauera</taxon>
    </lineage>
</organism>
<feature type="modified residue" description="4-aspartylphosphate" evidence="3">
    <location>
        <position position="51"/>
    </location>
</feature>
<evidence type="ECO:0000313" key="6">
    <source>
        <dbReference type="Proteomes" id="UP001597158"/>
    </source>
</evidence>
<evidence type="ECO:0000313" key="5">
    <source>
        <dbReference type="EMBL" id="MFD1263957.1"/>
    </source>
</evidence>
<evidence type="ECO:0000256" key="1">
    <source>
        <dbReference type="ARBA" id="ARBA00022553"/>
    </source>
</evidence>
<feature type="domain" description="Response regulatory" evidence="4">
    <location>
        <begin position="2"/>
        <end position="117"/>
    </location>
</feature>
<dbReference type="SMART" id="SM00448">
    <property type="entry name" value="REC"/>
    <property type="match status" value="1"/>
</dbReference>
<evidence type="ECO:0000256" key="3">
    <source>
        <dbReference type="PROSITE-ProRule" id="PRU00169"/>
    </source>
</evidence>
<dbReference type="PROSITE" id="PS50110">
    <property type="entry name" value="RESPONSE_REGULATORY"/>
    <property type="match status" value="1"/>
</dbReference>
<dbReference type="EMBL" id="JBHTMC010000020">
    <property type="protein sequence ID" value="MFD1263957.1"/>
    <property type="molecule type" value="Genomic_DNA"/>
</dbReference>
<keyword evidence="6" id="KW-1185">Reference proteome</keyword>
<proteinExistence type="predicted"/>
<gene>
    <name evidence="5" type="ORF">ACFQ4M_10205</name>
</gene>
<dbReference type="PANTHER" id="PTHR45339">
    <property type="entry name" value="HYBRID SIGNAL TRANSDUCTION HISTIDINE KINASE J"/>
    <property type="match status" value="1"/>
</dbReference>
<name>A0ABW3WD91_9RHOO</name>
<reference evidence="6" key="1">
    <citation type="journal article" date="2019" name="Int. J. Syst. Evol. Microbiol.">
        <title>The Global Catalogue of Microorganisms (GCM) 10K type strain sequencing project: providing services to taxonomists for standard genome sequencing and annotation.</title>
        <authorList>
            <consortium name="The Broad Institute Genomics Platform"/>
            <consortium name="The Broad Institute Genome Sequencing Center for Infectious Disease"/>
            <person name="Wu L."/>
            <person name="Ma J."/>
        </authorList>
    </citation>
    <scope>NUCLEOTIDE SEQUENCE [LARGE SCALE GENOMIC DNA]</scope>
    <source>
        <strain evidence="6">CCUG 48884</strain>
    </source>
</reference>
<comment type="caution">
    <text evidence="5">The sequence shown here is derived from an EMBL/GenBank/DDBJ whole genome shotgun (WGS) entry which is preliminary data.</text>
</comment>
<evidence type="ECO:0000256" key="2">
    <source>
        <dbReference type="ARBA" id="ARBA00023012"/>
    </source>
</evidence>
<dbReference type="Gene3D" id="3.40.50.2300">
    <property type="match status" value="1"/>
</dbReference>
<keyword evidence="1 3" id="KW-0597">Phosphoprotein</keyword>
<evidence type="ECO:0000259" key="4">
    <source>
        <dbReference type="PROSITE" id="PS50110"/>
    </source>
</evidence>
<dbReference type="CDD" id="cd17546">
    <property type="entry name" value="REC_hyHK_CKI1_RcsC-like"/>
    <property type="match status" value="1"/>
</dbReference>
<dbReference type="InterPro" id="IPR001789">
    <property type="entry name" value="Sig_transdc_resp-reg_receiver"/>
</dbReference>
<dbReference type="Proteomes" id="UP001597158">
    <property type="component" value="Unassembled WGS sequence"/>
</dbReference>
<dbReference type="Pfam" id="PF00072">
    <property type="entry name" value="Response_reg"/>
    <property type="match status" value="1"/>
</dbReference>
<sequence length="117" mass="12676">MRVLIVDDNPINRLLPGAWITRSGWDAVECPNGVEALKKLSAERFDVILLDLSMPGLSGIEVCRRLRALPNGKGVRVIAYTAHAVPDALEGLTAAGFDEVLIKPITKEALMRVVTGE</sequence>